<evidence type="ECO:0000313" key="4">
    <source>
        <dbReference type="Proteomes" id="UP000235672"/>
    </source>
</evidence>
<sequence length="288" mass="33086">MTNTDRSKYRNVHIFNASDRNTTIGGLILTDGVTNANFYAMVEIIVIAISDFTLRNESDVIIEKDSSLLQPGNYYIHAPQPFDLSNELLLSRALSLQTGTRVEAFRDAVRLRDRRCVITGEEYLDDDNWRGFEAAHIFPLAYEQYWTEQNYGRWISIIPEKGGTINSIQNGLLLRSDIHQLFDFYDFSINPDDNYKIVCFSRDRKGIAGKYFDQRPLDDPQRPADQLLRWHFRQAVLTNMKGAGEPIFEHDFPPGSDTVGSILKGPKAAKRMEFELFSRLATQFNLTE</sequence>
<protein>
    <submittedName>
        <fullName evidence="3">Uncharacterized protein</fullName>
    </submittedName>
</protein>
<dbReference type="AlphaFoldDB" id="A0A2J6PDT5"/>
<accession>A0A2J6PDT5</accession>
<dbReference type="Pfam" id="PF25324">
    <property type="entry name" value="DUF7881"/>
    <property type="match status" value="1"/>
</dbReference>
<organism evidence="3 4">
    <name type="scientific">Hyaloscypha hepaticicola</name>
    <dbReference type="NCBI Taxonomy" id="2082293"/>
    <lineage>
        <taxon>Eukaryota</taxon>
        <taxon>Fungi</taxon>
        <taxon>Dikarya</taxon>
        <taxon>Ascomycota</taxon>
        <taxon>Pezizomycotina</taxon>
        <taxon>Leotiomycetes</taxon>
        <taxon>Helotiales</taxon>
        <taxon>Hyaloscyphaceae</taxon>
        <taxon>Hyaloscypha</taxon>
    </lineage>
</organism>
<feature type="domain" description="HNH nuclease" evidence="1">
    <location>
        <begin position="116"/>
        <end position="190"/>
    </location>
</feature>
<keyword evidence="4" id="KW-1185">Reference proteome</keyword>
<evidence type="ECO:0000259" key="1">
    <source>
        <dbReference type="Pfam" id="PF13391"/>
    </source>
</evidence>
<dbReference type="InterPro" id="IPR003615">
    <property type="entry name" value="HNH_nuc"/>
</dbReference>
<feature type="domain" description="DUF7881" evidence="2">
    <location>
        <begin position="9"/>
        <end position="82"/>
    </location>
</feature>
<dbReference type="InterPro" id="IPR057203">
    <property type="entry name" value="DUF7881"/>
</dbReference>
<reference evidence="3 4" key="1">
    <citation type="submission" date="2016-05" db="EMBL/GenBank/DDBJ databases">
        <title>A degradative enzymes factory behind the ericoid mycorrhizal symbiosis.</title>
        <authorList>
            <consortium name="DOE Joint Genome Institute"/>
            <person name="Martino E."/>
            <person name="Morin E."/>
            <person name="Grelet G."/>
            <person name="Kuo A."/>
            <person name="Kohler A."/>
            <person name="Daghino S."/>
            <person name="Barry K."/>
            <person name="Choi C."/>
            <person name="Cichocki N."/>
            <person name="Clum A."/>
            <person name="Copeland A."/>
            <person name="Hainaut M."/>
            <person name="Haridas S."/>
            <person name="Labutti K."/>
            <person name="Lindquist E."/>
            <person name="Lipzen A."/>
            <person name="Khouja H.-R."/>
            <person name="Murat C."/>
            <person name="Ohm R."/>
            <person name="Olson A."/>
            <person name="Spatafora J."/>
            <person name="Veneault-Fourrey C."/>
            <person name="Henrissat B."/>
            <person name="Grigoriev I."/>
            <person name="Martin F."/>
            <person name="Perotto S."/>
        </authorList>
    </citation>
    <scope>NUCLEOTIDE SEQUENCE [LARGE SCALE GENOMIC DNA]</scope>
    <source>
        <strain evidence="3 4">UAMH 7357</strain>
    </source>
</reference>
<name>A0A2J6PDT5_9HELO</name>
<gene>
    <name evidence="3" type="ORF">NA56DRAFT_587683</name>
</gene>
<dbReference type="OrthoDB" id="3433692at2759"/>
<evidence type="ECO:0000313" key="3">
    <source>
        <dbReference type="EMBL" id="PMD12149.1"/>
    </source>
</evidence>
<dbReference type="Pfam" id="PF13391">
    <property type="entry name" value="HNH_2"/>
    <property type="match status" value="1"/>
</dbReference>
<dbReference type="Proteomes" id="UP000235672">
    <property type="component" value="Unassembled WGS sequence"/>
</dbReference>
<dbReference type="EMBL" id="KZ613563">
    <property type="protein sequence ID" value="PMD12149.1"/>
    <property type="molecule type" value="Genomic_DNA"/>
</dbReference>
<proteinExistence type="predicted"/>
<dbReference type="STRING" id="1745343.A0A2J6PDT5"/>
<evidence type="ECO:0000259" key="2">
    <source>
        <dbReference type="Pfam" id="PF25324"/>
    </source>
</evidence>